<feature type="region of interest" description="Disordered" evidence="1">
    <location>
        <begin position="174"/>
        <end position="229"/>
    </location>
</feature>
<dbReference type="Pfam" id="PF08308">
    <property type="entry name" value="PEGA"/>
    <property type="match status" value="1"/>
</dbReference>
<keyword evidence="2" id="KW-0472">Membrane</keyword>
<dbReference type="SUPFAM" id="SSF52129">
    <property type="entry name" value="Caspase-like"/>
    <property type="match status" value="1"/>
</dbReference>
<dbReference type="Gene3D" id="3.90.1580.10">
    <property type="entry name" value="paralog of FGE (formylglycine-generating enzyme)"/>
    <property type="match status" value="1"/>
</dbReference>
<organism evidence="4">
    <name type="scientific">Candidatus Kentrum sp. FW</name>
    <dbReference type="NCBI Taxonomy" id="2126338"/>
    <lineage>
        <taxon>Bacteria</taxon>
        <taxon>Pseudomonadati</taxon>
        <taxon>Pseudomonadota</taxon>
        <taxon>Gammaproteobacteria</taxon>
        <taxon>Candidatus Kentrum</taxon>
    </lineage>
</organism>
<dbReference type="Pfam" id="PF00656">
    <property type="entry name" value="Peptidase_C14"/>
    <property type="match status" value="1"/>
</dbReference>
<dbReference type="InterPro" id="IPR042095">
    <property type="entry name" value="SUMF_sf"/>
</dbReference>
<dbReference type="GO" id="GO:0006508">
    <property type="term" value="P:proteolysis"/>
    <property type="evidence" value="ECO:0007669"/>
    <property type="project" value="InterPro"/>
</dbReference>
<dbReference type="PANTHER" id="PTHR23150:SF35">
    <property type="entry name" value="BLL6746 PROTEIN"/>
    <property type="match status" value="1"/>
</dbReference>
<evidence type="ECO:0000313" key="4">
    <source>
        <dbReference type="EMBL" id="VFJ73053.1"/>
    </source>
</evidence>
<dbReference type="GO" id="GO:0120147">
    <property type="term" value="F:formylglycine-generating oxidase activity"/>
    <property type="evidence" value="ECO:0007669"/>
    <property type="project" value="TreeGrafter"/>
</dbReference>
<dbReference type="EMBL" id="CAADFE010000043">
    <property type="protein sequence ID" value="VFJ73053.1"/>
    <property type="molecule type" value="Genomic_DNA"/>
</dbReference>
<dbReference type="InterPro" id="IPR001309">
    <property type="entry name" value="Pept_C14_p20"/>
</dbReference>
<dbReference type="PROSITE" id="PS50208">
    <property type="entry name" value="CASPASE_P20"/>
    <property type="match status" value="1"/>
</dbReference>
<dbReference type="InterPro" id="IPR013229">
    <property type="entry name" value="PEGA"/>
</dbReference>
<feature type="transmembrane region" description="Helical" evidence="2">
    <location>
        <begin position="145"/>
        <end position="165"/>
    </location>
</feature>
<evidence type="ECO:0000259" key="3">
    <source>
        <dbReference type="PROSITE" id="PS50208"/>
    </source>
</evidence>
<gene>
    <name evidence="4" type="ORF">BECKFW1821C_GA0114237_10435</name>
</gene>
<keyword evidence="2" id="KW-0812">Transmembrane</keyword>
<dbReference type="Gene3D" id="3.40.50.1460">
    <property type="match status" value="1"/>
</dbReference>
<evidence type="ECO:0000256" key="2">
    <source>
        <dbReference type="SAM" id="Phobius"/>
    </source>
</evidence>
<dbReference type="InterPro" id="IPR029030">
    <property type="entry name" value="Caspase-like_dom_sf"/>
</dbReference>
<proteinExistence type="predicted"/>
<reference evidence="4" key="1">
    <citation type="submission" date="2019-02" db="EMBL/GenBank/DDBJ databases">
        <authorList>
            <person name="Gruber-Vodicka R. H."/>
            <person name="Seah K. B. B."/>
        </authorList>
    </citation>
    <scope>NUCLEOTIDE SEQUENCE</scope>
    <source>
        <strain evidence="4">BECK_BZ131</strain>
    </source>
</reference>
<protein>
    <submittedName>
        <fullName evidence="4">Formylglycine-generating enzyme, required for sulfatase activity, contains SUMF1/FGE domain</fullName>
    </submittedName>
</protein>
<dbReference type="SUPFAM" id="SSF56436">
    <property type="entry name" value="C-type lectin-like"/>
    <property type="match status" value="1"/>
</dbReference>
<sequence length="1632" mass="183105">MTETPPKLPVYLAALPQLQTLLRGTDITVTPGVWLGVHDLLLRLDQEGRLPPLARFGDLRALLSPLLCRNPEEQRRFKEIFRDWHIQLQIRQADDFPGPETAEVDSGAALSGKWPRGAALPLEIKEGVAGVERSKPLASRGTRPWQSVVIALGILILAGLLWWGITRSPEEAIENQTETSLTEKSEEKSPQQEKLKTPDTVSTEISDTDASEQGLEPLPPRESPTLDPATHRDLDIIGVLLPWLPFLLALIGLGGYGWQRRRRIARQKRISEAESLYTAPPKGSTPSGYLRLEPPRNDLFGALPVQTALRRLHRPVLYPTRHLDTHATVRESARQAGLFSPVYWERLRVPRLIVLAESRYGADPVTGLGALVVERLRAAGFIVHRYDYRGSPRAVWKIGKKPEESGQRHTLADIAYRYPNSRLLLIGDPTTLLDLWGERVKTWVSEFGIWSERAILGTRQDTSGWKKILGDIGFAVAPLGSNGIEELAAHLSGGDPIDTKDRDTPLPETLRRPPARWLQPIPPNARELARLLRILRRFLGEDGFYLLGALAVYPRLHWGLIRILEYSLFPGVKDDPEPEPFDREARLLRLVQLPWFPRGWLPDWLRKALIHDLDADRRGRINKIYKELIYRKAGHENAPEGIEDVPIGPIVEPPSRGRLAGAVAGVLLLAGVLGAGMWGLWHGTPWWEWNLRSETEGFLLERQIAANGEHSFAIVGDNNHPELAKALRGTLREFGFIEEQGRLELDIEARLVASAGTRHEILLGPNADSEAAEEIARRLAWLTYRQSGTIAKTVFPSIPDGMIVVRLAAEPQTDPGISFVDDDINKELSGIAKEEFYKTALAFRNALAQVKREIPDGSDDTSTVIQKLAESTEKIDFREAAERIPLAFHDSLFELLPKLTNDENPCVPGQTSGVNKKALLIGNDDYQYMSDLRGSLSTAELLDRSLRQRGFETHLLSNATRNQIISGMQQLVEKTQCGDFVFLHFTGRGGKFVAQKHWLPEWSFGLMGVDHGELQQPRAVLGAEISQWITGIRNRQGNIVVSLDISNAAGLSLQRFQKLARRQNYDRSSKKESSANGKPEFISLLKPESGGFAAFYAADSLSSNVPDAVALPPLKEGGSDEFTAPFPYALAKSLQTLKNPSIKELTDAIARNYAEHKKSQRWADPVFEIPNPEMRFGLPSKPPPVGQIFQDRLKDGSLGPKMIVIPSGKFMMGSPKSERKRESYESPQHQVHILKPFALSVTEVTFDDYDRFARATERNLPEDNGWVRSRHPVVNVSWEDAAEYTKWLSSETGKEYRLPTEAEWEYAARAGTTTPFYTGDCIHTDQANYDGNYDYASCDANNSAKTGVYRGKTMPVSSFPTNPWGLHEMYGNVWEWVMDCWHTNYKGAPTDASAWGKENDGNCSWRVVRGGAWKNGPSKLRSAIRYGYSTYEVNNYFGFRIARNLAPSTTTNPIKEPIDPSREQPPQKSAQLIVRSNVSEDVVYIDDLPVGPTGPVSHTLDVGEHTVRVEKEGYETFEVNLTLKPTENKTVKARLIPKEKWVYLGHYLRSSNEWKTKYFNFTDKMTPESLLNQSLTAWGETGTSNVRIGMPTPDGEFREVIDVLKPGRKVVVQEIKEWHSSGYMWARITYVN</sequence>
<evidence type="ECO:0000256" key="1">
    <source>
        <dbReference type="SAM" id="MobiDB-lite"/>
    </source>
</evidence>
<dbReference type="GO" id="GO:0004197">
    <property type="term" value="F:cysteine-type endopeptidase activity"/>
    <property type="evidence" value="ECO:0007669"/>
    <property type="project" value="InterPro"/>
</dbReference>
<dbReference type="PANTHER" id="PTHR23150">
    <property type="entry name" value="SULFATASE MODIFYING FACTOR 1, 2"/>
    <property type="match status" value="1"/>
</dbReference>
<feature type="compositionally biased region" description="Basic and acidic residues" evidence="1">
    <location>
        <begin position="181"/>
        <end position="197"/>
    </location>
</feature>
<name>A0A450TVL8_9GAMM</name>
<feature type="transmembrane region" description="Helical" evidence="2">
    <location>
        <begin position="236"/>
        <end position="258"/>
    </location>
</feature>
<dbReference type="InterPro" id="IPR051043">
    <property type="entry name" value="Sulfatase_Mod_Factor_Kinase"/>
</dbReference>
<accession>A0A450TVL8</accession>
<keyword evidence="2" id="KW-1133">Transmembrane helix</keyword>
<feature type="transmembrane region" description="Helical" evidence="2">
    <location>
        <begin position="659"/>
        <end position="681"/>
    </location>
</feature>
<dbReference type="InterPro" id="IPR016187">
    <property type="entry name" value="CTDL_fold"/>
</dbReference>
<dbReference type="Pfam" id="PF03781">
    <property type="entry name" value="FGE-sulfatase"/>
    <property type="match status" value="1"/>
</dbReference>
<dbReference type="InterPro" id="IPR005532">
    <property type="entry name" value="SUMF_dom"/>
</dbReference>
<feature type="domain" description="Caspase family p20" evidence="3">
    <location>
        <begin position="918"/>
        <end position="989"/>
    </location>
</feature>
<dbReference type="InterPro" id="IPR011600">
    <property type="entry name" value="Pept_C14_caspase"/>
</dbReference>